<dbReference type="RefSeq" id="WP_015882124.1">
    <property type="nucleotide sequence ID" value="NC_012669.1"/>
</dbReference>
<evidence type="ECO:0000256" key="4">
    <source>
        <dbReference type="ARBA" id="ARBA00023033"/>
    </source>
</evidence>
<keyword evidence="1" id="KW-0285">Flavoprotein</keyword>
<accession>C5C3X1</accession>
<keyword evidence="2" id="KW-0288">FMN</keyword>
<dbReference type="STRING" id="471853.Bcav_1628"/>
<dbReference type="InterPro" id="IPR051260">
    <property type="entry name" value="Diverse_substr_monoxygenases"/>
</dbReference>
<keyword evidence="7" id="KW-1185">Reference proteome</keyword>
<dbReference type="Pfam" id="PF00296">
    <property type="entry name" value="Bac_luciferase"/>
    <property type="match status" value="1"/>
</dbReference>
<dbReference type="EMBL" id="CP001618">
    <property type="protein sequence ID" value="ACQ79884.1"/>
    <property type="molecule type" value="Genomic_DNA"/>
</dbReference>
<feature type="domain" description="Luciferase-like" evidence="5">
    <location>
        <begin position="162"/>
        <end position="249"/>
    </location>
</feature>
<sequence>MTTLPTSAHTPSTGAARAATLRLGVDLTTVGVASSPYRRASAHDDERIDVSDVARYVRLAESARADFVTFGTSFRLESGAAPRRDAWLDPAVVASRLADPRHLGTHAPALVPALPAGLIDPIRLAHAIAGLHARSGGLGAWQVTPSPTAGGVFAEILRVWEAAPDRPGGDRPALVVPVGSPEDVSVAGRYADVVRLRVSDPEAARALRAGVRTAAAGAGRDPDGVPVLVDALTVIADDASSAEFRADLIRDVGGVDPTEDLLTIAGTPAHAADVVEEWVRAEAADGVVVLPGSLPADVVALARDVTPELVSRGLLGDPSGAPLRARRTGARSVTV</sequence>
<protein>
    <recommendedName>
        <fullName evidence="5">Luciferase-like domain-containing protein</fullName>
    </recommendedName>
</protein>
<dbReference type="AlphaFoldDB" id="C5C3X1"/>
<gene>
    <name evidence="6" type="ordered locus">Bcav_1628</name>
</gene>
<dbReference type="PANTHER" id="PTHR30011">
    <property type="entry name" value="ALKANESULFONATE MONOOXYGENASE-RELATED"/>
    <property type="match status" value="1"/>
</dbReference>
<dbReference type="GO" id="GO:0004497">
    <property type="term" value="F:monooxygenase activity"/>
    <property type="evidence" value="ECO:0007669"/>
    <property type="project" value="UniProtKB-KW"/>
</dbReference>
<dbReference type="PANTHER" id="PTHR30011:SF16">
    <property type="entry name" value="C2H2 FINGER DOMAIN TRANSCRIPTION FACTOR (EUROFUNG)-RELATED"/>
    <property type="match status" value="1"/>
</dbReference>
<evidence type="ECO:0000256" key="3">
    <source>
        <dbReference type="ARBA" id="ARBA00023002"/>
    </source>
</evidence>
<dbReference type="Gene3D" id="3.20.20.30">
    <property type="entry name" value="Luciferase-like domain"/>
    <property type="match status" value="2"/>
</dbReference>
<dbReference type="eggNOG" id="COG2141">
    <property type="taxonomic scope" value="Bacteria"/>
</dbReference>
<dbReference type="GO" id="GO:0016705">
    <property type="term" value="F:oxidoreductase activity, acting on paired donors, with incorporation or reduction of molecular oxygen"/>
    <property type="evidence" value="ECO:0007669"/>
    <property type="project" value="InterPro"/>
</dbReference>
<dbReference type="Proteomes" id="UP000007962">
    <property type="component" value="Chromosome"/>
</dbReference>
<dbReference type="InterPro" id="IPR011251">
    <property type="entry name" value="Luciferase-like_dom"/>
</dbReference>
<keyword evidence="3" id="KW-0560">Oxidoreductase</keyword>
<dbReference type="KEGG" id="bcv:Bcav_1628"/>
<evidence type="ECO:0000256" key="1">
    <source>
        <dbReference type="ARBA" id="ARBA00022630"/>
    </source>
</evidence>
<dbReference type="SUPFAM" id="SSF51679">
    <property type="entry name" value="Bacterial luciferase-like"/>
    <property type="match status" value="1"/>
</dbReference>
<keyword evidence="4" id="KW-0503">Monooxygenase</keyword>
<reference evidence="6 7" key="1">
    <citation type="journal article" date="2009" name="Stand. Genomic Sci.">
        <title>Complete genome sequence of Beutenbergia cavernae type strain (HKI 0122).</title>
        <authorList>
            <person name="Land M."/>
            <person name="Pukall R."/>
            <person name="Abt B."/>
            <person name="Goker M."/>
            <person name="Rohde M."/>
            <person name="Glavina Del Rio T."/>
            <person name="Tice H."/>
            <person name="Copeland A."/>
            <person name="Cheng J.F."/>
            <person name="Lucas S."/>
            <person name="Chen F."/>
            <person name="Nolan M."/>
            <person name="Bruce D."/>
            <person name="Goodwin L."/>
            <person name="Pitluck S."/>
            <person name="Ivanova N."/>
            <person name="Mavromatis K."/>
            <person name="Ovchinnikova G."/>
            <person name="Pati A."/>
            <person name="Chen A."/>
            <person name="Palaniappan K."/>
            <person name="Hauser L."/>
            <person name="Chang Y.J."/>
            <person name="Jefferies C.C."/>
            <person name="Saunders E."/>
            <person name="Brettin T."/>
            <person name="Detter J.C."/>
            <person name="Han C."/>
            <person name="Chain P."/>
            <person name="Bristow J."/>
            <person name="Eisen J.A."/>
            <person name="Markowitz V."/>
            <person name="Hugenholtz P."/>
            <person name="Kyrpides N.C."/>
            <person name="Klenk H.P."/>
            <person name="Lapidus A."/>
        </authorList>
    </citation>
    <scope>NUCLEOTIDE SEQUENCE [LARGE SCALE GENOMIC DNA]</scope>
    <source>
        <strain evidence="7">ATCC BAA-8 / DSM 12333 / NBRC 16432</strain>
    </source>
</reference>
<dbReference type="InterPro" id="IPR036661">
    <property type="entry name" value="Luciferase-like_sf"/>
</dbReference>
<evidence type="ECO:0000256" key="2">
    <source>
        <dbReference type="ARBA" id="ARBA00022643"/>
    </source>
</evidence>
<evidence type="ECO:0000259" key="5">
    <source>
        <dbReference type="Pfam" id="PF00296"/>
    </source>
</evidence>
<organism evidence="6 7">
    <name type="scientific">Beutenbergia cavernae (strain ATCC BAA-8 / DSM 12333 / CCUG 43141 / JCM 11478 / NBRC 16432 / NCIMB 13614 / HKI 0122)</name>
    <dbReference type="NCBI Taxonomy" id="471853"/>
    <lineage>
        <taxon>Bacteria</taxon>
        <taxon>Bacillati</taxon>
        <taxon>Actinomycetota</taxon>
        <taxon>Actinomycetes</taxon>
        <taxon>Micrococcales</taxon>
        <taxon>Beutenbergiaceae</taxon>
        <taxon>Beutenbergia</taxon>
    </lineage>
</organism>
<proteinExistence type="predicted"/>
<evidence type="ECO:0000313" key="6">
    <source>
        <dbReference type="EMBL" id="ACQ79884.1"/>
    </source>
</evidence>
<evidence type="ECO:0000313" key="7">
    <source>
        <dbReference type="Proteomes" id="UP000007962"/>
    </source>
</evidence>
<dbReference type="OrthoDB" id="3265338at2"/>
<name>C5C3X1_BEUC1</name>
<dbReference type="HOGENOM" id="CLU_887531_0_0_11"/>